<keyword evidence="8" id="KW-0503">Monooxygenase</keyword>
<proteinExistence type="inferred from homology"/>
<dbReference type="InterPro" id="IPR036396">
    <property type="entry name" value="Cyt_P450_sf"/>
</dbReference>
<keyword evidence="11" id="KW-0812">Transmembrane</keyword>
<dbReference type="AlphaFoldDB" id="A0A2T2N2Q1"/>
<dbReference type="GO" id="GO:0016705">
    <property type="term" value="F:oxidoreductase activity, acting on paired donors, with incorporation or reduction of molecular oxygen"/>
    <property type="evidence" value="ECO:0007669"/>
    <property type="project" value="InterPro"/>
</dbReference>
<dbReference type="SUPFAM" id="SSF48264">
    <property type="entry name" value="Cytochrome P450"/>
    <property type="match status" value="1"/>
</dbReference>
<protein>
    <submittedName>
        <fullName evidence="12">Cytochrome P450</fullName>
    </submittedName>
</protein>
<evidence type="ECO:0000313" key="13">
    <source>
        <dbReference type="Proteomes" id="UP000240883"/>
    </source>
</evidence>
<dbReference type="Pfam" id="PF00067">
    <property type="entry name" value="p450"/>
    <property type="match status" value="1"/>
</dbReference>
<reference evidence="12 13" key="1">
    <citation type="journal article" date="2018" name="Front. Microbiol.">
        <title>Genome-Wide Analysis of Corynespora cassiicola Leaf Fall Disease Putative Effectors.</title>
        <authorList>
            <person name="Lopez D."/>
            <person name="Ribeiro S."/>
            <person name="Label P."/>
            <person name="Fumanal B."/>
            <person name="Venisse J.S."/>
            <person name="Kohler A."/>
            <person name="de Oliveira R.R."/>
            <person name="Labutti K."/>
            <person name="Lipzen A."/>
            <person name="Lail K."/>
            <person name="Bauer D."/>
            <person name="Ohm R.A."/>
            <person name="Barry K.W."/>
            <person name="Spatafora J."/>
            <person name="Grigoriev I.V."/>
            <person name="Martin F.M."/>
            <person name="Pujade-Renaud V."/>
        </authorList>
    </citation>
    <scope>NUCLEOTIDE SEQUENCE [LARGE SCALE GENOMIC DNA]</scope>
    <source>
        <strain evidence="12 13">Philippines</strain>
    </source>
</reference>
<dbReference type="EMBL" id="KZ678153">
    <property type="protein sequence ID" value="PSN59700.1"/>
    <property type="molecule type" value="Genomic_DNA"/>
</dbReference>
<dbReference type="STRING" id="1448308.A0A2T2N2Q1"/>
<keyword evidence="4 9" id="KW-0349">Heme</keyword>
<organism evidence="12 13">
    <name type="scientific">Corynespora cassiicola Philippines</name>
    <dbReference type="NCBI Taxonomy" id="1448308"/>
    <lineage>
        <taxon>Eukaryota</taxon>
        <taxon>Fungi</taxon>
        <taxon>Dikarya</taxon>
        <taxon>Ascomycota</taxon>
        <taxon>Pezizomycotina</taxon>
        <taxon>Dothideomycetes</taxon>
        <taxon>Pleosporomycetidae</taxon>
        <taxon>Pleosporales</taxon>
        <taxon>Corynesporascaceae</taxon>
        <taxon>Corynespora</taxon>
    </lineage>
</organism>
<dbReference type="PANTHER" id="PTHR46206:SF1">
    <property type="entry name" value="P450, PUTATIVE (EUROFUNG)-RELATED"/>
    <property type="match status" value="1"/>
</dbReference>
<dbReference type="GO" id="GO:0005506">
    <property type="term" value="F:iron ion binding"/>
    <property type="evidence" value="ECO:0007669"/>
    <property type="project" value="InterPro"/>
</dbReference>
<comment type="cofactor">
    <cofactor evidence="1 9">
        <name>heme</name>
        <dbReference type="ChEBI" id="CHEBI:30413"/>
    </cofactor>
</comment>
<evidence type="ECO:0000256" key="3">
    <source>
        <dbReference type="ARBA" id="ARBA00010617"/>
    </source>
</evidence>
<feature type="binding site" description="axial binding residue" evidence="9">
    <location>
        <position position="477"/>
    </location>
    <ligand>
        <name>heme</name>
        <dbReference type="ChEBI" id="CHEBI:30413"/>
    </ligand>
    <ligandPart>
        <name>Fe</name>
        <dbReference type="ChEBI" id="CHEBI:18248"/>
    </ligandPart>
</feature>
<evidence type="ECO:0000256" key="10">
    <source>
        <dbReference type="SAM" id="MobiDB-lite"/>
    </source>
</evidence>
<sequence>MTFRTQALASVGILLPFLLIIWNRRGNKLNLPSAGSGFRIPSFLLPICSLFWGRDLIEDIYNKHKHDPRPYLLPGLLGDEVVLPTSWIPWLASKPESILSGKWSRIQRMNFDTTFMHAEIVTNPIQETVIRHDIIANLDKLAPEMAEEISVVVDELWGCDTENYKTVSLEHTIFRIVARASGRIFAGKEVCRNADFIDNSIRFTMVVITSGFLKTLIPKFLESFLVWIIVSYVRFHYSKLARVLEPLFQSTEMQKQPRADVSESNSKERNPEGRTAAQWLAANATRDPNTDPKEQTPPWLALRLMSLLFAAVDTSSLTSVNVLLDLFTERVGGSCVPALREEASRNKRLFGEKWNRARLNDMPCHDSALRESMRLSGFAIKILQRKVMSPEGIALPDGTVLPRGTMVCVSAWGLHHDEKVYSNPLEFSPKRFIAGGAHSSETEPKLRKFSDRKGMLHRTAAEADASFIFWGLGKQSCPGRYMAVDLIKILMEYVVMNYDVVPLKERPLNMWVEYNYVPSAKAKLQVRRRK</sequence>
<dbReference type="GO" id="GO:0004497">
    <property type="term" value="F:monooxygenase activity"/>
    <property type="evidence" value="ECO:0007669"/>
    <property type="project" value="UniProtKB-KW"/>
</dbReference>
<feature type="transmembrane region" description="Helical" evidence="11">
    <location>
        <begin position="6"/>
        <end position="23"/>
    </location>
</feature>
<gene>
    <name evidence="12" type="ORF">BS50DRAFT_536842</name>
</gene>
<dbReference type="CDD" id="cd11041">
    <property type="entry name" value="CYP503A1-like"/>
    <property type="match status" value="1"/>
</dbReference>
<keyword evidence="11" id="KW-1133">Transmembrane helix</keyword>
<keyword evidence="6" id="KW-0560">Oxidoreductase</keyword>
<dbReference type="PANTHER" id="PTHR46206">
    <property type="entry name" value="CYTOCHROME P450"/>
    <property type="match status" value="1"/>
</dbReference>
<accession>A0A2T2N2Q1</accession>
<name>A0A2T2N2Q1_CORCC</name>
<evidence type="ECO:0000256" key="4">
    <source>
        <dbReference type="ARBA" id="ARBA00022617"/>
    </source>
</evidence>
<dbReference type="OrthoDB" id="1844152at2759"/>
<evidence type="ECO:0000256" key="8">
    <source>
        <dbReference type="ARBA" id="ARBA00023033"/>
    </source>
</evidence>
<keyword evidence="7 9" id="KW-0408">Iron</keyword>
<keyword evidence="13" id="KW-1185">Reference proteome</keyword>
<evidence type="ECO:0000256" key="5">
    <source>
        <dbReference type="ARBA" id="ARBA00022723"/>
    </source>
</evidence>
<feature type="compositionally biased region" description="Basic and acidic residues" evidence="10">
    <location>
        <begin position="255"/>
        <end position="272"/>
    </location>
</feature>
<dbReference type="InterPro" id="IPR002403">
    <property type="entry name" value="Cyt_P450_E_grp-IV"/>
</dbReference>
<keyword evidence="5 9" id="KW-0479">Metal-binding</keyword>
<evidence type="ECO:0000313" key="12">
    <source>
        <dbReference type="EMBL" id="PSN59700.1"/>
    </source>
</evidence>
<dbReference type="Proteomes" id="UP000240883">
    <property type="component" value="Unassembled WGS sequence"/>
</dbReference>
<dbReference type="InterPro" id="IPR001128">
    <property type="entry name" value="Cyt_P450"/>
</dbReference>
<evidence type="ECO:0000256" key="11">
    <source>
        <dbReference type="SAM" id="Phobius"/>
    </source>
</evidence>
<evidence type="ECO:0000256" key="1">
    <source>
        <dbReference type="ARBA" id="ARBA00001971"/>
    </source>
</evidence>
<comment type="similarity">
    <text evidence="3">Belongs to the cytochrome P450 family.</text>
</comment>
<dbReference type="GO" id="GO:0020037">
    <property type="term" value="F:heme binding"/>
    <property type="evidence" value="ECO:0007669"/>
    <property type="project" value="InterPro"/>
</dbReference>
<evidence type="ECO:0000256" key="9">
    <source>
        <dbReference type="PIRSR" id="PIRSR602403-1"/>
    </source>
</evidence>
<evidence type="ECO:0000256" key="6">
    <source>
        <dbReference type="ARBA" id="ARBA00023002"/>
    </source>
</evidence>
<dbReference type="Gene3D" id="1.10.630.10">
    <property type="entry name" value="Cytochrome P450"/>
    <property type="match status" value="1"/>
</dbReference>
<comment type="pathway">
    <text evidence="2">Mycotoxin biosynthesis.</text>
</comment>
<evidence type="ECO:0000256" key="7">
    <source>
        <dbReference type="ARBA" id="ARBA00023004"/>
    </source>
</evidence>
<feature type="region of interest" description="Disordered" evidence="10">
    <location>
        <begin position="255"/>
        <end position="274"/>
    </location>
</feature>
<dbReference type="PRINTS" id="PR00465">
    <property type="entry name" value="EP450IV"/>
</dbReference>
<evidence type="ECO:0000256" key="2">
    <source>
        <dbReference type="ARBA" id="ARBA00004685"/>
    </source>
</evidence>
<keyword evidence="11" id="KW-0472">Membrane</keyword>